<name>A0A5K7Z9N6_9BACT</name>
<sequence>MCIANAYLIRHGTPEMIMENVETVQAIETNVWNLSSLFGEEKRIVGRLKCLQLLENQLFFEELP</sequence>
<dbReference type="RefSeq" id="WP_155307181.1">
    <property type="nucleotide sequence ID" value="NZ_AP021875.1"/>
</dbReference>
<organism evidence="1 2">
    <name type="scientific">Desulfosarcina widdelii</name>
    <dbReference type="NCBI Taxonomy" id="947919"/>
    <lineage>
        <taxon>Bacteria</taxon>
        <taxon>Pseudomonadati</taxon>
        <taxon>Thermodesulfobacteriota</taxon>
        <taxon>Desulfobacteria</taxon>
        <taxon>Desulfobacterales</taxon>
        <taxon>Desulfosarcinaceae</taxon>
        <taxon>Desulfosarcina</taxon>
    </lineage>
</organism>
<dbReference type="EMBL" id="AP021875">
    <property type="protein sequence ID" value="BBO78566.1"/>
    <property type="molecule type" value="Genomic_DNA"/>
</dbReference>
<dbReference type="AlphaFoldDB" id="A0A5K7Z9N6"/>
<gene>
    <name evidence="1" type="ORF">DSCW_59830</name>
</gene>
<proteinExistence type="predicted"/>
<keyword evidence="2" id="KW-1185">Reference proteome</keyword>
<dbReference type="KEGG" id="dwd:DSCW_59830"/>
<dbReference type="Proteomes" id="UP000427769">
    <property type="component" value="Chromosome"/>
</dbReference>
<accession>A0A5K7Z9N6</accession>
<evidence type="ECO:0008006" key="3">
    <source>
        <dbReference type="Google" id="ProtNLM"/>
    </source>
</evidence>
<evidence type="ECO:0000313" key="2">
    <source>
        <dbReference type="Proteomes" id="UP000427769"/>
    </source>
</evidence>
<protein>
    <recommendedName>
        <fullName evidence="3">RNA-binding protein</fullName>
    </recommendedName>
</protein>
<dbReference type="OrthoDB" id="5422162at2"/>
<dbReference type="Pfam" id="PF10133">
    <property type="entry name" value="CooT"/>
    <property type="match status" value="1"/>
</dbReference>
<reference evidence="1 2" key="1">
    <citation type="submission" date="2019-11" db="EMBL/GenBank/DDBJ databases">
        <title>Comparative genomics of hydrocarbon-degrading Desulfosarcina strains.</title>
        <authorList>
            <person name="Watanabe M."/>
            <person name="Kojima H."/>
            <person name="Fukui M."/>
        </authorList>
    </citation>
    <scope>NUCLEOTIDE SEQUENCE [LARGE SCALE GENOMIC DNA]</scope>
    <source>
        <strain evidence="1 2">PP31</strain>
    </source>
</reference>
<evidence type="ECO:0000313" key="1">
    <source>
        <dbReference type="EMBL" id="BBO78566.1"/>
    </source>
</evidence>
<dbReference type="InterPro" id="IPR019300">
    <property type="entry name" value="CooT"/>
</dbReference>